<dbReference type="GO" id="GO:0008745">
    <property type="term" value="F:N-acetylmuramoyl-L-alanine amidase activity"/>
    <property type="evidence" value="ECO:0007669"/>
    <property type="project" value="InterPro"/>
</dbReference>
<organism evidence="3 4">
    <name type="scientific">Psychrobacillus lasiicapitis</name>
    <dbReference type="NCBI Taxonomy" id="1636719"/>
    <lineage>
        <taxon>Bacteria</taxon>
        <taxon>Bacillati</taxon>
        <taxon>Bacillota</taxon>
        <taxon>Bacilli</taxon>
        <taxon>Bacillales</taxon>
        <taxon>Bacillaceae</taxon>
        <taxon>Psychrobacillus</taxon>
    </lineage>
</organism>
<dbReference type="OrthoDB" id="9763643at2"/>
<dbReference type="RefSeq" id="WP_142537298.1">
    <property type="nucleotide sequence ID" value="NZ_BMIE01000002.1"/>
</dbReference>
<evidence type="ECO:0000256" key="1">
    <source>
        <dbReference type="ARBA" id="ARBA00022801"/>
    </source>
</evidence>
<dbReference type="PANTHER" id="PTHR30404:SF0">
    <property type="entry name" value="N-ACETYLMURAMOYL-L-ALANINE AMIDASE AMIC"/>
    <property type="match status" value="1"/>
</dbReference>
<evidence type="ECO:0000313" key="3">
    <source>
        <dbReference type="EMBL" id="TQR17057.1"/>
    </source>
</evidence>
<dbReference type="Pfam" id="PF01520">
    <property type="entry name" value="Amidase_3"/>
    <property type="match status" value="1"/>
</dbReference>
<dbReference type="CDD" id="cd02696">
    <property type="entry name" value="MurNAc-LAA"/>
    <property type="match status" value="1"/>
</dbReference>
<dbReference type="AlphaFoldDB" id="A0A544THX1"/>
<feature type="domain" description="MurNAc-LAA" evidence="2">
    <location>
        <begin position="4"/>
        <end position="44"/>
    </location>
</feature>
<keyword evidence="4" id="KW-1185">Reference proteome</keyword>
<dbReference type="GO" id="GO:0030288">
    <property type="term" value="C:outer membrane-bounded periplasmic space"/>
    <property type="evidence" value="ECO:0007669"/>
    <property type="project" value="TreeGrafter"/>
</dbReference>
<dbReference type="PANTHER" id="PTHR30404">
    <property type="entry name" value="N-ACETYLMURAMOYL-L-ALANINE AMIDASE"/>
    <property type="match status" value="1"/>
</dbReference>
<protein>
    <recommendedName>
        <fullName evidence="2">MurNAc-LAA domain-containing protein</fullName>
    </recommendedName>
</protein>
<dbReference type="SUPFAM" id="SSF53187">
    <property type="entry name" value="Zn-dependent exopeptidases"/>
    <property type="match status" value="1"/>
</dbReference>
<evidence type="ECO:0000259" key="2">
    <source>
        <dbReference type="Pfam" id="PF01520"/>
    </source>
</evidence>
<dbReference type="InterPro" id="IPR050695">
    <property type="entry name" value="N-acetylmuramoyl_amidase_3"/>
</dbReference>
<keyword evidence="1" id="KW-0378">Hydrolase</keyword>
<sequence length="100" mass="11123">MVKVFIDAGHGGSDPGAVGNGIKEKEITLEYQDVQAKMSRTGDIYMKLATKTKISYSTNEVLLSNQRAVSTALFSCSINDRLVTCLYRKISSIDFKYYID</sequence>
<dbReference type="Proteomes" id="UP000317316">
    <property type="component" value="Unassembled WGS sequence"/>
</dbReference>
<dbReference type="EMBL" id="VDGH01000001">
    <property type="protein sequence ID" value="TQR17057.1"/>
    <property type="molecule type" value="Genomic_DNA"/>
</dbReference>
<dbReference type="Gene3D" id="3.40.630.40">
    <property type="entry name" value="Zn-dependent exopeptidases"/>
    <property type="match status" value="1"/>
</dbReference>
<reference evidence="3 4" key="1">
    <citation type="submission" date="2019-05" db="EMBL/GenBank/DDBJ databases">
        <title>Psychrobacillus vulpis sp. nov., a new species isolated from feces of a red fox that inhabits in The Tablas de Daimiel Natural Park, Albacete, Spain.</title>
        <authorList>
            <person name="Rodriguez M."/>
            <person name="Reina J.C."/>
            <person name="Bejar V."/>
            <person name="Llamas I."/>
        </authorList>
    </citation>
    <scope>NUCLEOTIDE SEQUENCE [LARGE SCALE GENOMIC DNA]</scope>
    <source>
        <strain evidence="3 4">NEAU-3TGS17</strain>
    </source>
</reference>
<name>A0A544THX1_9BACI</name>
<accession>A0A544THX1</accession>
<dbReference type="GO" id="GO:0009253">
    <property type="term" value="P:peptidoglycan catabolic process"/>
    <property type="evidence" value="ECO:0007669"/>
    <property type="project" value="InterPro"/>
</dbReference>
<gene>
    <name evidence="3" type="ORF">FG382_02580</name>
</gene>
<comment type="caution">
    <text evidence="3">The sequence shown here is derived from an EMBL/GenBank/DDBJ whole genome shotgun (WGS) entry which is preliminary data.</text>
</comment>
<evidence type="ECO:0000313" key="4">
    <source>
        <dbReference type="Proteomes" id="UP000317316"/>
    </source>
</evidence>
<dbReference type="InterPro" id="IPR002508">
    <property type="entry name" value="MurNAc-LAA_cat"/>
</dbReference>
<proteinExistence type="predicted"/>